<evidence type="ECO:0000256" key="1">
    <source>
        <dbReference type="SAM" id="Coils"/>
    </source>
</evidence>
<name>A0A0F9R985_9ZZZZ</name>
<feature type="coiled-coil region" evidence="1">
    <location>
        <begin position="415"/>
        <end position="459"/>
    </location>
</feature>
<dbReference type="EMBL" id="LAZR01000990">
    <property type="protein sequence ID" value="KKN53065.1"/>
    <property type="molecule type" value="Genomic_DNA"/>
</dbReference>
<protein>
    <submittedName>
        <fullName evidence="2">Uncharacterized protein</fullName>
    </submittedName>
</protein>
<organism evidence="2">
    <name type="scientific">marine sediment metagenome</name>
    <dbReference type="NCBI Taxonomy" id="412755"/>
    <lineage>
        <taxon>unclassified sequences</taxon>
        <taxon>metagenomes</taxon>
        <taxon>ecological metagenomes</taxon>
    </lineage>
</organism>
<feature type="coiled-coil region" evidence="1">
    <location>
        <begin position="173"/>
        <end position="200"/>
    </location>
</feature>
<reference evidence="2" key="1">
    <citation type="journal article" date="2015" name="Nature">
        <title>Complex archaea that bridge the gap between prokaryotes and eukaryotes.</title>
        <authorList>
            <person name="Spang A."/>
            <person name="Saw J.H."/>
            <person name="Jorgensen S.L."/>
            <person name="Zaremba-Niedzwiedzka K."/>
            <person name="Martijn J."/>
            <person name="Lind A.E."/>
            <person name="van Eijk R."/>
            <person name="Schleper C."/>
            <person name="Guy L."/>
            <person name="Ettema T.J."/>
        </authorList>
    </citation>
    <scope>NUCLEOTIDE SEQUENCE</scope>
</reference>
<comment type="caution">
    <text evidence="2">The sequence shown here is derived from an EMBL/GenBank/DDBJ whole genome shotgun (WGS) entry which is preliminary data.</text>
</comment>
<gene>
    <name evidence="2" type="ORF">LCGC14_0606170</name>
</gene>
<sequence length="542" mass="64049">MSGDIIRTFKLNFDGTFDEIAYENVKEVFTIVNILAIYIQKIKKMYIWIGKNATQSLKNHISRIRVSLKEDFPQFRILRNITFDMRSEPFDFFDNLNITKDELYEQINYQERIALPILQRIDGLKKNSEKLIKSEDYGKAITSLEEIIELARKIEDGATIIEQKRRIADLTQKHENKKIISKVEEEILQAEKQYNELIKTKNILGAHEVVETFIKNHETIYDLLLIPAAQELILKEKKRWKSEKTKLAIDLSKLEKNFNSAIKKMEIENATEFHDRGINLISPLIDDDTRQKWEGFERILQDAKLKVEFIEKYDNLIEESIVLKEKHLYEELKQKIENIKKEFLEVDLPDYHNKLDKFQIDVKLAEGFYRTTISGIEELEKRTVIDQKNKNLDEVVKDCLTLINHAKSINSFKTIERYQIILEETEKEIEAQKKFEEEQENLRKELSKLEKNLITALNSMKLSKSREILEKGKKILSELIDDQVKKKWNYLEKKFVDAKQLLNNIEELSKNGMEALINRSCPESLEFFEQIISQMQKYNIGE</sequence>
<keyword evidence="1" id="KW-0175">Coiled coil</keyword>
<proteinExistence type="predicted"/>
<accession>A0A0F9R985</accession>
<dbReference type="AlphaFoldDB" id="A0A0F9R985"/>
<evidence type="ECO:0000313" key="2">
    <source>
        <dbReference type="EMBL" id="KKN53065.1"/>
    </source>
</evidence>